<evidence type="ECO:0000313" key="1">
    <source>
        <dbReference type="EMBL" id="OZI63210.1"/>
    </source>
</evidence>
<organism evidence="1 2">
    <name type="scientific">Bordetella genomosp. 11</name>
    <dbReference type="NCBI Taxonomy" id="1416808"/>
    <lineage>
        <taxon>Bacteria</taxon>
        <taxon>Pseudomonadati</taxon>
        <taxon>Pseudomonadota</taxon>
        <taxon>Betaproteobacteria</taxon>
        <taxon>Burkholderiales</taxon>
        <taxon>Alcaligenaceae</taxon>
        <taxon>Bordetella</taxon>
    </lineage>
</organism>
<dbReference type="EMBL" id="NEVS01000004">
    <property type="protein sequence ID" value="OZI63210.1"/>
    <property type="molecule type" value="Genomic_DNA"/>
</dbReference>
<keyword evidence="2" id="KW-1185">Reference proteome</keyword>
<proteinExistence type="predicted"/>
<name>A0A261UPL8_9BORD</name>
<gene>
    <name evidence="1" type="ORF">CAL28_29445</name>
</gene>
<sequence>MTGWRSLVSVISGGAWRASKANIALPMPIIGISLTKGTTMVDRKVRLMYAMSLDWHLTKALKENSFAAVSDKLRDQMIEGGMAPREAAMKAPVMLDGMDRAFQRQFDFKRIRNELAAERRGHGASDFMLDTVDW</sequence>
<reference evidence="2" key="1">
    <citation type="submission" date="2017-05" db="EMBL/GenBank/DDBJ databases">
        <title>Complete and WGS of Bordetella genogroups.</title>
        <authorList>
            <person name="Spilker T."/>
            <person name="Lipuma J."/>
        </authorList>
    </citation>
    <scope>NUCLEOTIDE SEQUENCE [LARGE SCALE GENOMIC DNA]</scope>
    <source>
        <strain evidence="2">AU8856</strain>
    </source>
</reference>
<accession>A0A261UPL8</accession>
<dbReference type="Proteomes" id="UP000215767">
    <property type="component" value="Unassembled WGS sequence"/>
</dbReference>
<evidence type="ECO:0000313" key="2">
    <source>
        <dbReference type="Proteomes" id="UP000215767"/>
    </source>
</evidence>
<protein>
    <submittedName>
        <fullName evidence="1">Uncharacterized protein</fullName>
    </submittedName>
</protein>
<dbReference type="AlphaFoldDB" id="A0A261UPL8"/>
<comment type="caution">
    <text evidence="1">The sequence shown here is derived from an EMBL/GenBank/DDBJ whole genome shotgun (WGS) entry which is preliminary data.</text>
</comment>